<reference evidence="10" key="1">
    <citation type="submission" date="2020-11" db="EMBL/GenBank/DDBJ databases">
        <authorList>
            <person name="Tran Van P."/>
        </authorList>
    </citation>
    <scope>NUCLEOTIDE SEQUENCE</scope>
</reference>
<dbReference type="AlphaFoldDB" id="A0A7R9M7H8"/>
<dbReference type="GO" id="GO:0008270">
    <property type="term" value="F:zinc ion binding"/>
    <property type="evidence" value="ECO:0007669"/>
    <property type="project" value="UniProtKB-KW"/>
</dbReference>
<keyword evidence="8" id="KW-0539">Nucleus</keyword>
<keyword evidence="1" id="KW-0479">Metal-binding</keyword>
<evidence type="ECO:0000313" key="11">
    <source>
        <dbReference type="Proteomes" id="UP000728032"/>
    </source>
</evidence>
<dbReference type="PRINTS" id="PR00047">
    <property type="entry name" value="STROIDFINGER"/>
</dbReference>
<evidence type="ECO:0000256" key="8">
    <source>
        <dbReference type="ARBA" id="ARBA00023242"/>
    </source>
</evidence>
<feature type="domain" description="Nuclear receptor" evidence="9">
    <location>
        <begin position="1"/>
        <end position="64"/>
    </location>
</feature>
<evidence type="ECO:0000256" key="7">
    <source>
        <dbReference type="ARBA" id="ARBA00023170"/>
    </source>
</evidence>
<dbReference type="OrthoDB" id="6355676at2759"/>
<dbReference type="Gene3D" id="3.30.50.10">
    <property type="entry name" value="Erythroid Transcription Factor GATA-1, subunit A"/>
    <property type="match status" value="2"/>
</dbReference>
<keyword evidence="6" id="KW-0804">Transcription</keyword>
<protein>
    <recommendedName>
        <fullName evidence="9">Nuclear receptor domain-containing protein</fullName>
    </recommendedName>
</protein>
<dbReference type="GO" id="GO:0043565">
    <property type="term" value="F:sequence-specific DNA binding"/>
    <property type="evidence" value="ECO:0007669"/>
    <property type="project" value="InterPro"/>
</dbReference>
<dbReference type="InterPro" id="IPR050200">
    <property type="entry name" value="Nuclear_hormone_rcpt_NR3"/>
</dbReference>
<evidence type="ECO:0000256" key="2">
    <source>
        <dbReference type="ARBA" id="ARBA00022771"/>
    </source>
</evidence>
<accession>A0A7R9M7H8</accession>
<dbReference type="Pfam" id="PF00105">
    <property type="entry name" value="zf-C4"/>
    <property type="match status" value="1"/>
</dbReference>
<sequence>MNCDICGDKSVGRNYGAITCESCKVGKCRSHGNCLLNKITRRSCKSCRINKCYEMGMRKVTGIDKKSRI</sequence>
<keyword evidence="7" id="KW-0675">Receptor</keyword>
<proteinExistence type="predicted"/>
<evidence type="ECO:0000256" key="5">
    <source>
        <dbReference type="ARBA" id="ARBA00023125"/>
    </source>
</evidence>
<gene>
    <name evidence="10" type="ORF">ONB1V03_LOCUS11681</name>
</gene>
<evidence type="ECO:0000256" key="6">
    <source>
        <dbReference type="ARBA" id="ARBA00023163"/>
    </source>
</evidence>
<evidence type="ECO:0000313" key="10">
    <source>
        <dbReference type="EMBL" id="CAD7655036.1"/>
    </source>
</evidence>
<dbReference type="PANTHER" id="PTHR48092">
    <property type="entry name" value="KNIRPS-RELATED PROTEIN-RELATED"/>
    <property type="match status" value="1"/>
</dbReference>
<name>A0A7R9M7H8_9ACAR</name>
<dbReference type="PROSITE" id="PS51030">
    <property type="entry name" value="NUCLEAR_REC_DBD_2"/>
    <property type="match status" value="1"/>
</dbReference>
<dbReference type="Proteomes" id="UP000728032">
    <property type="component" value="Unassembled WGS sequence"/>
</dbReference>
<evidence type="ECO:0000256" key="1">
    <source>
        <dbReference type="ARBA" id="ARBA00022723"/>
    </source>
</evidence>
<dbReference type="SMART" id="SM00399">
    <property type="entry name" value="ZnF_C4"/>
    <property type="match status" value="1"/>
</dbReference>
<dbReference type="SUPFAM" id="SSF57716">
    <property type="entry name" value="Glucocorticoid receptor-like (DNA-binding domain)"/>
    <property type="match status" value="1"/>
</dbReference>
<evidence type="ECO:0000259" key="9">
    <source>
        <dbReference type="PROSITE" id="PS51030"/>
    </source>
</evidence>
<organism evidence="10">
    <name type="scientific">Oppiella nova</name>
    <dbReference type="NCBI Taxonomy" id="334625"/>
    <lineage>
        <taxon>Eukaryota</taxon>
        <taxon>Metazoa</taxon>
        <taxon>Ecdysozoa</taxon>
        <taxon>Arthropoda</taxon>
        <taxon>Chelicerata</taxon>
        <taxon>Arachnida</taxon>
        <taxon>Acari</taxon>
        <taxon>Acariformes</taxon>
        <taxon>Sarcoptiformes</taxon>
        <taxon>Oribatida</taxon>
        <taxon>Brachypylina</taxon>
        <taxon>Oppioidea</taxon>
        <taxon>Oppiidae</taxon>
        <taxon>Oppiella</taxon>
    </lineage>
</organism>
<evidence type="ECO:0000256" key="4">
    <source>
        <dbReference type="ARBA" id="ARBA00023015"/>
    </source>
</evidence>
<dbReference type="EMBL" id="OC923739">
    <property type="protein sequence ID" value="CAD7655036.1"/>
    <property type="molecule type" value="Genomic_DNA"/>
</dbReference>
<keyword evidence="2" id="KW-0863">Zinc-finger</keyword>
<keyword evidence="11" id="KW-1185">Reference proteome</keyword>
<dbReference type="GO" id="GO:0003700">
    <property type="term" value="F:DNA-binding transcription factor activity"/>
    <property type="evidence" value="ECO:0007669"/>
    <property type="project" value="InterPro"/>
</dbReference>
<keyword evidence="5" id="KW-0238">DNA-binding</keyword>
<dbReference type="EMBL" id="CAJPVJ010008914">
    <property type="protein sequence ID" value="CAG2172223.1"/>
    <property type="molecule type" value="Genomic_DNA"/>
</dbReference>
<keyword evidence="4" id="KW-0805">Transcription regulation</keyword>
<dbReference type="InterPro" id="IPR013088">
    <property type="entry name" value="Znf_NHR/GATA"/>
</dbReference>
<dbReference type="InterPro" id="IPR001628">
    <property type="entry name" value="Znf_hrmn_rcpt"/>
</dbReference>
<evidence type="ECO:0000256" key="3">
    <source>
        <dbReference type="ARBA" id="ARBA00022833"/>
    </source>
</evidence>
<keyword evidence="3" id="KW-0862">Zinc</keyword>